<evidence type="ECO:0000313" key="2">
    <source>
        <dbReference type="EMBL" id="TNL97387.1"/>
    </source>
</evidence>
<name>A0A5C4U399_9CORY</name>
<keyword evidence="3" id="KW-1185">Reference proteome</keyword>
<evidence type="ECO:0000259" key="1">
    <source>
        <dbReference type="Pfam" id="PF05076"/>
    </source>
</evidence>
<sequence length="184" mass="19896">MSPEETAYWLDGVLPGELSLRQVGQWRVATGSAPEGISFAASIGFGDVDTGLVMEQDPETEIRCELLTFTNGSQADAAEAVLAAADLLKQANGVVPAQPGTLLPDVVKRTQLSTTLTHGALVAPTPWGGQVPQVQEDRRITLLAQLVLISDEEYQLAREKGVDALLTRLRRRAVNPNDWQRPLD</sequence>
<dbReference type="OrthoDB" id="4426448at2"/>
<dbReference type="EMBL" id="VDHJ01000008">
    <property type="protein sequence ID" value="TNL97387.1"/>
    <property type="molecule type" value="Genomic_DNA"/>
</dbReference>
<reference evidence="2 3" key="1">
    <citation type="submission" date="2019-06" db="EMBL/GenBank/DDBJ databases">
        <authorList>
            <person name="Li J."/>
        </authorList>
    </citation>
    <scope>NUCLEOTIDE SEQUENCE [LARGE SCALE GENOMIC DNA]</scope>
    <source>
        <strain evidence="2 3">LMG 28165</strain>
    </source>
</reference>
<dbReference type="RefSeq" id="WP_139465768.1">
    <property type="nucleotide sequence ID" value="NZ_VDHJ01000008.1"/>
</dbReference>
<dbReference type="Proteomes" id="UP000312032">
    <property type="component" value="Unassembled WGS sequence"/>
</dbReference>
<comment type="caution">
    <text evidence="2">The sequence shown here is derived from an EMBL/GenBank/DDBJ whole genome shotgun (WGS) entry which is preliminary data.</text>
</comment>
<protein>
    <submittedName>
        <fullName evidence="2">Suppressor of fused domain protein</fullName>
    </submittedName>
</protein>
<organism evidence="2 3">
    <name type="scientific">Corynebacterium tapiri</name>
    <dbReference type="NCBI Taxonomy" id="1448266"/>
    <lineage>
        <taxon>Bacteria</taxon>
        <taxon>Bacillati</taxon>
        <taxon>Actinomycetota</taxon>
        <taxon>Actinomycetes</taxon>
        <taxon>Mycobacteriales</taxon>
        <taxon>Corynebacteriaceae</taxon>
        <taxon>Corynebacterium</taxon>
    </lineage>
</organism>
<dbReference type="AlphaFoldDB" id="A0A5C4U399"/>
<accession>A0A5C4U399</accession>
<evidence type="ECO:0000313" key="3">
    <source>
        <dbReference type="Proteomes" id="UP000312032"/>
    </source>
</evidence>
<proteinExistence type="predicted"/>
<dbReference type="InterPro" id="IPR020941">
    <property type="entry name" value="SUFU-like_domain"/>
</dbReference>
<dbReference type="Pfam" id="PF05076">
    <property type="entry name" value="SUFU"/>
    <property type="match status" value="1"/>
</dbReference>
<feature type="domain" description="Suppressor of fused-like" evidence="1">
    <location>
        <begin position="35"/>
        <end position="173"/>
    </location>
</feature>
<gene>
    <name evidence="2" type="ORF">FHE74_06885</name>
</gene>